<feature type="non-terminal residue" evidence="2">
    <location>
        <position position="290"/>
    </location>
</feature>
<feature type="compositionally biased region" description="Basic and acidic residues" evidence="1">
    <location>
        <begin position="193"/>
        <end position="212"/>
    </location>
</feature>
<feature type="region of interest" description="Disordered" evidence="1">
    <location>
        <begin position="1"/>
        <end position="290"/>
    </location>
</feature>
<evidence type="ECO:0000313" key="2">
    <source>
        <dbReference type="EMBL" id="CAA9486411.1"/>
    </source>
</evidence>
<reference evidence="2" key="1">
    <citation type="submission" date="2020-02" db="EMBL/GenBank/DDBJ databases">
        <authorList>
            <person name="Meier V. D."/>
        </authorList>
    </citation>
    <scope>NUCLEOTIDE SEQUENCE</scope>
    <source>
        <strain evidence="2">AVDCRST_MAG05</strain>
    </source>
</reference>
<feature type="compositionally biased region" description="Basic residues" evidence="1">
    <location>
        <begin position="151"/>
        <end position="166"/>
    </location>
</feature>
<feature type="compositionally biased region" description="Basic residues" evidence="1">
    <location>
        <begin position="23"/>
        <end position="44"/>
    </location>
</feature>
<feature type="compositionally biased region" description="Basic and acidic residues" evidence="1">
    <location>
        <begin position="222"/>
        <end position="255"/>
    </location>
</feature>
<feature type="compositionally biased region" description="Basic residues" evidence="1">
    <location>
        <begin position="1"/>
        <end position="14"/>
    </location>
</feature>
<dbReference type="EMBL" id="CADCVM010000179">
    <property type="protein sequence ID" value="CAA9486411.1"/>
    <property type="molecule type" value="Genomic_DNA"/>
</dbReference>
<feature type="compositionally biased region" description="Basic residues" evidence="1">
    <location>
        <begin position="175"/>
        <end position="192"/>
    </location>
</feature>
<accession>A0A6J4S078</accession>
<feature type="compositionally biased region" description="Basic residues" evidence="1">
    <location>
        <begin position="280"/>
        <end position="290"/>
    </location>
</feature>
<feature type="compositionally biased region" description="Basic and acidic residues" evidence="1">
    <location>
        <begin position="64"/>
        <end position="85"/>
    </location>
</feature>
<protein>
    <submittedName>
        <fullName evidence="2">Sugar-phosphatase AraL</fullName>
    </submittedName>
</protein>
<evidence type="ECO:0000256" key="1">
    <source>
        <dbReference type="SAM" id="MobiDB-lite"/>
    </source>
</evidence>
<name>A0A6J4S078_9ACTN</name>
<sequence length="290" mass="33298">DERRRAGVVRRPRARPRETLRGLRLRPRRHNLPRGRAAARRRAPHPQAARAGEEGRFPLQQPDQRPRDVRREADQARAADAGGRDRQHRRHHDPVAPPEPPGRDRLPHRRGAALERPAGGRHKDLRGPRKNRHRHRLLRPGLRLPQAPDRLRRHLVPQARQARHHQPGPLLPVPRRPRRARLGGHRGRHRGVHGGEVRGQRGQARPDHARDHHGSRRAGRRGLRDDRRPALHRDPDGPRRRDALGRRPDRRDAVRRSGGGGRRRAGLRAGADRPPDPGRPPRRVRLGGRL</sequence>
<organism evidence="2">
    <name type="scientific">uncultured Rubrobacteraceae bacterium</name>
    <dbReference type="NCBI Taxonomy" id="349277"/>
    <lineage>
        <taxon>Bacteria</taxon>
        <taxon>Bacillati</taxon>
        <taxon>Actinomycetota</taxon>
        <taxon>Rubrobacteria</taxon>
        <taxon>Rubrobacterales</taxon>
        <taxon>Rubrobacteraceae</taxon>
        <taxon>environmental samples</taxon>
    </lineage>
</organism>
<feature type="compositionally biased region" description="Basic residues" evidence="1">
    <location>
        <begin position="128"/>
        <end position="138"/>
    </location>
</feature>
<dbReference type="AlphaFoldDB" id="A0A6J4S078"/>
<feature type="non-terminal residue" evidence="2">
    <location>
        <position position="1"/>
    </location>
</feature>
<proteinExistence type="predicted"/>
<gene>
    <name evidence="2" type="ORF">AVDCRST_MAG05-1605</name>
</gene>